<dbReference type="EMBL" id="AP024828">
    <property type="protein sequence ID" value="BCZ23056.1"/>
    <property type="molecule type" value="Genomic_DNA"/>
</dbReference>
<dbReference type="Proteomes" id="UP000826012">
    <property type="component" value="Chromosome"/>
</dbReference>
<keyword evidence="4" id="KW-1185">Reference proteome</keyword>
<feature type="coiled-coil region" evidence="1">
    <location>
        <begin position="55"/>
        <end position="82"/>
    </location>
</feature>
<dbReference type="PROSITE" id="PS51257">
    <property type="entry name" value="PROKAR_LIPOPROTEIN"/>
    <property type="match status" value="1"/>
</dbReference>
<feature type="chain" id="PRO_5045318297" description="ATPase" evidence="2">
    <location>
        <begin position="23"/>
        <end position="98"/>
    </location>
</feature>
<evidence type="ECO:0000256" key="2">
    <source>
        <dbReference type="SAM" id="SignalP"/>
    </source>
</evidence>
<keyword evidence="1" id="KW-0175">Coiled coil</keyword>
<evidence type="ECO:0008006" key="5">
    <source>
        <dbReference type="Google" id="ProtNLM"/>
    </source>
</evidence>
<keyword evidence="2" id="KW-0732">Signal</keyword>
<feature type="signal peptide" evidence="2">
    <location>
        <begin position="1"/>
        <end position="22"/>
    </location>
</feature>
<organism evidence="3 4">
    <name type="scientific">Mycobacterium senriense</name>
    <dbReference type="NCBI Taxonomy" id="2775496"/>
    <lineage>
        <taxon>Bacteria</taxon>
        <taxon>Bacillati</taxon>
        <taxon>Actinomycetota</taxon>
        <taxon>Actinomycetes</taxon>
        <taxon>Mycobacteriales</taxon>
        <taxon>Mycobacteriaceae</taxon>
        <taxon>Mycobacterium</taxon>
        <taxon>Mycobacterium avium complex (MAC)</taxon>
    </lineage>
</organism>
<reference evidence="3 4" key="1">
    <citation type="submission" date="2021-07" db="EMBL/GenBank/DDBJ databases">
        <title>Complete genome sequence of nontuberculous Mycobacterium sp. TY59.</title>
        <authorList>
            <person name="Fukushima K."/>
        </authorList>
    </citation>
    <scope>NUCLEOTIDE SEQUENCE [LARGE SCALE GENOMIC DNA]</scope>
    <source>
        <strain evidence="3 4">TY59</strain>
    </source>
</reference>
<evidence type="ECO:0000313" key="4">
    <source>
        <dbReference type="Proteomes" id="UP000826012"/>
    </source>
</evidence>
<proteinExistence type="predicted"/>
<name>A0ABM7SSP0_9MYCO</name>
<accession>A0ABM7SSP0</accession>
<reference evidence="3 4" key="2">
    <citation type="submission" date="2021-07" db="EMBL/GenBank/DDBJ databases">
        <authorList>
            <person name="Matsumoto Y."/>
            <person name="Motooka D."/>
            <person name="Nakamura S."/>
        </authorList>
    </citation>
    <scope>NUCLEOTIDE SEQUENCE [LARGE SCALE GENOMIC DNA]</scope>
    <source>
        <strain evidence="3 4">TY59</strain>
    </source>
</reference>
<evidence type="ECO:0000256" key="1">
    <source>
        <dbReference type="SAM" id="Coils"/>
    </source>
</evidence>
<protein>
    <recommendedName>
        <fullName evidence="5">ATPase</fullName>
    </recommendedName>
</protein>
<sequence length="98" mass="9741">MRRLIWLSVLSFSFAFIVTAAAGPVVSVVACAGVLVYALAVTRGAAACRAEAAGVEAAEAEAAEAEIEARALVAEAVIAEAEAVVAAARLRLLGGAAS</sequence>
<evidence type="ECO:0000313" key="3">
    <source>
        <dbReference type="EMBL" id="BCZ23056.1"/>
    </source>
</evidence>
<gene>
    <name evidence="3" type="ORF">MTY59_29110</name>
</gene>